<dbReference type="Proteomes" id="UP001232725">
    <property type="component" value="Unassembled WGS sequence"/>
</dbReference>
<keyword evidence="1" id="KW-0378">Hydrolase</keyword>
<dbReference type="PROSITE" id="PS51746">
    <property type="entry name" value="PPM_2"/>
    <property type="match status" value="1"/>
</dbReference>
<name>A0ABT9ISD5_9MICC</name>
<comment type="caution">
    <text evidence="3">The sequence shown here is derived from an EMBL/GenBank/DDBJ whole genome shotgun (WGS) entry which is preliminary data.</text>
</comment>
<dbReference type="RefSeq" id="WP_305997568.1">
    <property type="nucleotide sequence ID" value="NZ_JAVALS010000017.1"/>
</dbReference>
<reference evidence="3 4" key="1">
    <citation type="submission" date="2023-08" db="EMBL/GenBank/DDBJ databases">
        <title>Arthrobacter horti sp. nov., isolated from forest soil.</title>
        <authorList>
            <person name="Park M."/>
        </authorList>
    </citation>
    <scope>NUCLEOTIDE SEQUENCE [LARGE SCALE GENOMIC DNA]</scope>
    <source>
        <strain evidence="3 4">YJM1</strain>
    </source>
</reference>
<dbReference type="InterPro" id="IPR003018">
    <property type="entry name" value="GAF"/>
</dbReference>
<dbReference type="Pfam" id="PF01590">
    <property type="entry name" value="GAF"/>
    <property type="match status" value="1"/>
</dbReference>
<dbReference type="SUPFAM" id="SSF81606">
    <property type="entry name" value="PP2C-like"/>
    <property type="match status" value="1"/>
</dbReference>
<dbReference type="InterPro" id="IPR036457">
    <property type="entry name" value="PPM-type-like_dom_sf"/>
</dbReference>
<dbReference type="InterPro" id="IPR029016">
    <property type="entry name" value="GAF-like_dom_sf"/>
</dbReference>
<dbReference type="SMART" id="SM00331">
    <property type="entry name" value="PP2C_SIG"/>
    <property type="match status" value="1"/>
</dbReference>
<dbReference type="InterPro" id="IPR052016">
    <property type="entry name" value="Bact_Sigma-Reg"/>
</dbReference>
<evidence type="ECO:0000259" key="2">
    <source>
        <dbReference type="PROSITE" id="PS51746"/>
    </source>
</evidence>
<accession>A0ABT9ISD5</accession>
<dbReference type="PANTHER" id="PTHR43156:SF2">
    <property type="entry name" value="STAGE II SPORULATION PROTEIN E"/>
    <property type="match status" value="1"/>
</dbReference>
<gene>
    <name evidence="3" type="ORF">Q9R02_15280</name>
</gene>
<sequence>MGILDTPPDERVDRVTRLAKEMFSVPMVSVNLLDNARLWSKSQIGFRGSEMPREYSFCDNTVRQDRTVVIEDVSIDPMFARNPFVLGDPHLRFYAGHPLHAPGGEAIGTLCILDTQPRQFTESQSSLLKDLAFWVQAELSRDQELDHARVIQRAMSPQRHPSVPGYTLAAGAFSRGKLSGDFYDLMLRGDALRVTLADAMGKGAGPALVAAGVRASLRTAPERSLAAAIAEADLLVEEDMGDMGMFVTAVHADIFPATGRVELIDAGHGLAFIIRADGGRQHLRSYGLPLGMGTGTVEEHERITGRLAPGDTFICCSDGLLDVLDPDDPFGQVERAIRELGPEGTVDEALRLARGERATDDITALVIRRDR</sequence>
<evidence type="ECO:0000256" key="1">
    <source>
        <dbReference type="ARBA" id="ARBA00022801"/>
    </source>
</evidence>
<dbReference type="SUPFAM" id="SSF55781">
    <property type="entry name" value="GAF domain-like"/>
    <property type="match status" value="1"/>
</dbReference>
<dbReference type="InterPro" id="IPR001932">
    <property type="entry name" value="PPM-type_phosphatase-like_dom"/>
</dbReference>
<dbReference type="PANTHER" id="PTHR43156">
    <property type="entry name" value="STAGE II SPORULATION PROTEIN E-RELATED"/>
    <property type="match status" value="1"/>
</dbReference>
<dbReference type="Gene3D" id="3.60.40.10">
    <property type="entry name" value="PPM-type phosphatase domain"/>
    <property type="match status" value="1"/>
</dbReference>
<evidence type="ECO:0000313" key="4">
    <source>
        <dbReference type="Proteomes" id="UP001232725"/>
    </source>
</evidence>
<protein>
    <submittedName>
        <fullName evidence="3">SpoIIE family protein phosphatase</fullName>
    </submittedName>
</protein>
<dbReference type="Pfam" id="PF07228">
    <property type="entry name" value="SpoIIE"/>
    <property type="match status" value="1"/>
</dbReference>
<feature type="domain" description="PPM-type phosphatase" evidence="2">
    <location>
        <begin position="165"/>
        <end position="369"/>
    </location>
</feature>
<proteinExistence type="predicted"/>
<keyword evidence="4" id="KW-1185">Reference proteome</keyword>
<dbReference type="EMBL" id="JAVALS010000017">
    <property type="protein sequence ID" value="MDP5228521.1"/>
    <property type="molecule type" value="Genomic_DNA"/>
</dbReference>
<dbReference type="Gene3D" id="3.30.450.40">
    <property type="match status" value="1"/>
</dbReference>
<organism evidence="3 4">
    <name type="scientific">Arthrobacter horti</name>
    <dbReference type="NCBI Taxonomy" id="3068273"/>
    <lineage>
        <taxon>Bacteria</taxon>
        <taxon>Bacillati</taxon>
        <taxon>Actinomycetota</taxon>
        <taxon>Actinomycetes</taxon>
        <taxon>Micrococcales</taxon>
        <taxon>Micrococcaceae</taxon>
        <taxon>Arthrobacter</taxon>
    </lineage>
</organism>
<dbReference type="SMART" id="SM00065">
    <property type="entry name" value="GAF"/>
    <property type="match status" value="1"/>
</dbReference>
<evidence type="ECO:0000313" key="3">
    <source>
        <dbReference type="EMBL" id="MDP5228521.1"/>
    </source>
</evidence>